<evidence type="ECO:0000313" key="2">
    <source>
        <dbReference type="WBParaSite" id="Gr19_v10_g3131.t1"/>
    </source>
</evidence>
<accession>A0A914HR33</accession>
<reference evidence="2" key="1">
    <citation type="submission" date="2022-11" db="UniProtKB">
        <authorList>
            <consortium name="WormBaseParasite"/>
        </authorList>
    </citation>
    <scope>IDENTIFICATION</scope>
</reference>
<name>A0A914HR33_GLORO</name>
<dbReference type="AlphaFoldDB" id="A0A914HR33"/>
<evidence type="ECO:0000313" key="1">
    <source>
        <dbReference type="Proteomes" id="UP000887572"/>
    </source>
</evidence>
<dbReference type="Proteomes" id="UP000887572">
    <property type="component" value="Unplaced"/>
</dbReference>
<proteinExistence type="predicted"/>
<keyword evidence="1" id="KW-1185">Reference proteome</keyword>
<protein>
    <submittedName>
        <fullName evidence="2">TEA domain-containing protein</fullName>
    </submittedName>
</protein>
<sequence length="228" mass="24882">MPTVAVPESHFPYTSNHPQFVSAISTSRAEEGSVTNGHPILEALDNGQSQSEKIPYNANIAVHFYARQIYLPYVACMSVFQAEGRMFYPMELLELVEEEASTTGLTTEALADFFPKTKGRRCNSAKQFKTQIRRCQAIVKLLGFSSSSPACCCGSIGGGIGRDDEVDGNVSANSRLPNKLIAVFSFFQASYCIAYPINPASTKSIATFAFRFRSVAQSLFGNSNSNEI</sequence>
<dbReference type="WBParaSite" id="Gr19_v10_g3131.t1">
    <property type="protein sequence ID" value="Gr19_v10_g3131.t1"/>
    <property type="gene ID" value="Gr19_v10_g3131"/>
</dbReference>
<organism evidence="1 2">
    <name type="scientific">Globodera rostochiensis</name>
    <name type="common">Golden nematode worm</name>
    <name type="synonym">Heterodera rostochiensis</name>
    <dbReference type="NCBI Taxonomy" id="31243"/>
    <lineage>
        <taxon>Eukaryota</taxon>
        <taxon>Metazoa</taxon>
        <taxon>Ecdysozoa</taxon>
        <taxon>Nematoda</taxon>
        <taxon>Chromadorea</taxon>
        <taxon>Rhabditida</taxon>
        <taxon>Tylenchina</taxon>
        <taxon>Tylenchomorpha</taxon>
        <taxon>Tylenchoidea</taxon>
        <taxon>Heteroderidae</taxon>
        <taxon>Heteroderinae</taxon>
        <taxon>Globodera</taxon>
    </lineage>
</organism>